<accession>A0AA88DBC1</accession>
<sequence>MASTAPIAIGTRGTVGALVRKEIEYFSKLELDRHGSSRKPRGPQVHQAWPNLRFLVSPWKRKKQRCARSFLPSMCSVSDVAERNRLSGIPGFSYRVLRDDMNCNLDV</sequence>
<dbReference type="PANTHER" id="PTHR35131">
    <property type="entry name" value="EXPRESSED PROTEIN"/>
    <property type="match status" value="1"/>
</dbReference>
<evidence type="ECO:0000313" key="1">
    <source>
        <dbReference type="EMBL" id="GMN49856.1"/>
    </source>
</evidence>
<gene>
    <name evidence="1" type="ORF">TIFTF001_019019</name>
</gene>
<protein>
    <submittedName>
        <fullName evidence="1">Uncharacterized protein</fullName>
    </submittedName>
</protein>
<proteinExistence type="predicted"/>
<dbReference type="AlphaFoldDB" id="A0AA88DBC1"/>
<comment type="caution">
    <text evidence="1">The sequence shown here is derived from an EMBL/GenBank/DDBJ whole genome shotgun (WGS) entry which is preliminary data.</text>
</comment>
<evidence type="ECO:0000313" key="2">
    <source>
        <dbReference type="Proteomes" id="UP001187192"/>
    </source>
</evidence>
<organism evidence="1 2">
    <name type="scientific">Ficus carica</name>
    <name type="common">Common fig</name>
    <dbReference type="NCBI Taxonomy" id="3494"/>
    <lineage>
        <taxon>Eukaryota</taxon>
        <taxon>Viridiplantae</taxon>
        <taxon>Streptophyta</taxon>
        <taxon>Embryophyta</taxon>
        <taxon>Tracheophyta</taxon>
        <taxon>Spermatophyta</taxon>
        <taxon>Magnoliopsida</taxon>
        <taxon>eudicotyledons</taxon>
        <taxon>Gunneridae</taxon>
        <taxon>Pentapetalae</taxon>
        <taxon>rosids</taxon>
        <taxon>fabids</taxon>
        <taxon>Rosales</taxon>
        <taxon>Moraceae</taxon>
        <taxon>Ficeae</taxon>
        <taxon>Ficus</taxon>
    </lineage>
</organism>
<dbReference type="Proteomes" id="UP001187192">
    <property type="component" value="Unassembled WGS sequence"/>
</dbReference>
<dbReference type="PANTHER" id="PTHR35131:SF1">
    <property type="entry name" value="EXPRESSED PROTEIN"/>
    <property type="match status" value="1"/>
</dbReference>
<dbReference type="EMBL" id="BTGU01000032">
    <property type="protein sequence ID" value="GMN49856.1"/>
    <property type="molecule type" value="Genomic_DNA"/>
</dbReference>
<name>A0AA88DBC1_FICCA</name>
<reference evidence="1" key="1">
    <citation type="submission" date="2023-07" db="EMBL/GenBank/DDBJ databases">
        <title>draft genome sequence of fig (Ficus carica).</title>
        <authorList>
            <person name="Takahashi T."/>
            <person name="Nishimura K."/>
        </authorList>
    </citation>
    <scope>NUCLEOTIDE SEQUENCE</scope>
</reference>
<keyword evidence="2" id="KW-1185">Reference proteome</keyword>